<dbReference type="GO" id="GO:0005509">
    <property type="term" value="F:calcium ion binding"/>
    <property type="evidence" value="ECO:0007669"/>
    <property type="project" value="InterPro"/>
</dbReference>
<dbReference type="EMBL" id="JBDFQZ010000010">
    <property type="protein sequence ID" value="KAK9682849.1"/>
    <property type="molecule type" value="Genomic_DNA"/>
</dbReference>
<keyword evidence="4" id="KW-1185">Reference proteome</keyword>
<dbReference type="GO" id="GO:0005737">
    <property type="term" value="C:cytoplasm"/>
    <property type="evidence" value="ECO:0007669"/>
    <property type="project" value="TreeGrafter"/>
</dbReference>
<evidence type="ECO:0000313" key="4">
    <source>
        <dbReference type="Proteomes" id="UP001443914"/>
    </source>
</evidence>
<dbReference type="SUPFAM" id="SSF47473">
    <property type="entry name" value="EF-hand"/>
    <property type="match status" value="1"/>
</dbReference>
<accession>A0AAW1I323</accession>
<dbReference type="Gene3D" id="1.10.238.10">
    <property type="entry name" value="EF-hand"/>
    <property type="match status" value="1"/>
</dbReference>
<protein>
    <recommendedName>
        <fullName evidence="5">EF-hand domain-containing protein</fullName>
    </recommendedName>
</protein>
<evidence type="ECO:0000259" key="2">
    <source>
        <dbReference type="PROSITE" id="PS50222"/>
    </source>
</evidence>
<feature type="domain" description="EF-hand" evidence="2">
    <location>
        <begin position="1"/>
        <end position="34"/>
    </location>
</feature>
<dbReference type="PROSITE" id="PS50031">
    <property type="entry name" value="EH"/>
    <property type="match status" value="1"/>
</dbReference>
<sequence>MDQFESFFKRADLDHDGRISGAEGVSFFQGSGLSKQILAQVFKISPFFHVMIQLYIINLVLLLDEKCDSFLLN</sequence>
<dbReference type="InterPro" id="IPR002048">
    <property type="entry name" value="EF_hand_dom"/>
</dbReference>
<evidence type="ECO:0000313" key="3">
    <source>
        <dbReference type="EMBL" id="KAK9682849.1"/>
    </source>
</evidence>
<dbReference type="GO" id="GO:0005886">
    <property type="term" value="C:plasma membrane"/>
    <property type="evidence" value="ECO:0007669"/>
    <property type="project" value="TreeGrafter"/>
</dbReference>
<gene>
    <name evidence="3" type="ORF">RND81_10G101100</name>
</gene>
<evidence type="ECO:0008006" key="5">
    <source>
        <dbReference type="Google" id="ProtNLM"/>
    </source>
</evidence>
<dbReference type="GO" id="GO:0006897">
    <property type="term" value="P:endocytosis"/>
    <property type="evidence" value="ECO:0007669"/>
    <property type="project" value="TreeGrafter"/>
</dbReference>
<comment type="caution">
    <text evidence="3">The sequence shown here is derived from an EMBL/GenBank/DDBJ whole genome shotgun (WGS) entry which is preliminary data.</text>
</comment>
<evidence type="ECO:0000259" key="1">
    <source>
        <dbReference type="PROSITE" id="PS50031"/>
    </source>
</evidence>
<dbReference type="AlphaFoldDB" id="A0AAW1I323"/>
<dbReference type="PROSITE" id="PS50222">
    <property type="entry name" value="EF_HAND_2"/>
    <property type="match status" value="1"/>
</dbReference>
<dbReference type="Proteomes" id="UP001443914">
    <property type="component" value="Unassembled WGS sequence"/>
</dbReference>
<name>A0AAW1I323_SAPOF</name>
<dbReference type="PANTHER" id="PTHR11216:SF137">
    <property type="entry name" value="CALCIUM-BINDING EF HAND FAMILY PROTEIN"/>
    <property type="match status" value="1"/>
</dbReference>
<dbReference type="PANTHER" id="PTHR11216">
    <property type="entry name" value="EH DOMAIN"/>
    <property type="match status" value="1"/>
</dbReference>
<proteinExistence type="predicted"/>
<dbReference type="InterPro" id="IPR011992">
    <property type="entry name" value="EF-hand-dom_pair"/>
</dbReference>
<dbReference type="InterPro" id="IPR000261">
    <property type="entry name" value="EH_dom"/>
</dbReference>
<organism evidence="3 4">
    <name type="scientific">Saponaria officinalis</name>
    <name type="common">Common soapwort</name>
    <name type="synonym">Lychnis saponaria</name>
    <dbReference type="NCBI Taxonomy" id="3572"/>
    <lineage>
        <taxon>Eukaryota</taxon>
        <taxon>Viridiplantae</taxon>
        <taxon>Streptophyta</taxon>
        <taxon>Embryophyta</taxon>
        <taxon>Tracheophyta</taxon>
        <taxon>Spermatophyta</taxon>
        <taxon>Magnoliopsida</taxon>
        <taxon>eudicotyledons</taxon>
        <taxon>Gunneridae</taxon>
        <taxon>Pentapetalae</taxon>
        <taxon>Caryophyllales</taxon>
        <taxon>Caryophyllaceae</taxon>
        <taxon>Caryophylleae</taxon>
        <taxon>Saponaria</taxon>
    </lineage>
</organism>
<reference evidence="3" key="1">
    <citation type="submission" date="2024-03" db="EMBL/GenBank/DDBJ databases">
        <title>WGS assembly of Saponaria officinalis var. Norfolk2.</title>
        <authorList>
            <person name="Jenkins J."/>
            <person name="Shu S."/>
            <person name="Grimwood J."/>
            <person name="Barry K."/>
            <person name="Goodstein D."/>
            <person name="Schmutz J."/>
            <person name="Leebens-Mack J."/>
            <person name="Osbourn A."/>
        </authorList>
    </citation>
    <scope>NUCLEOTIDE SEQUENCE [LARGE SCALE GENOMIC DNA]</scope>
    <source>
        <strain evidence="3">JIC</strain>
    </source>
</reference>
<dbReference type="GO" id="GO:0005634">
    <property type="term" value="C:nucleus"/>
    <property type="evidence" value="ECO:0007669"/>
    <property type="project" value="TreeGrafter"/>
</dbReference>
<feature type="domain" description="EH" evidence="1">
    <location>
        <begin position="1"/>
        <end position="62"/>
    </location>
</feature>
<dbReference type="GO" id="GO:0016197">
    <property type="term" value="P:endosomal transport"/>
    <property type="evidence" value="ECO:0007669"/>
    <property type="project" value="TreeGrafter"/>
</dbReference>